<dbReference type="SUPFAM" id="SSF52540">
    <property type="entry name" value="P-loop containing nucleoside triphosphate hydrolases"/>
    <property type="match status" value="1"/>
</dbReference>
<dbReference type="PANTHER" id="PTHR10605:SF56">
    <property type="entry name" value="BIFUNCTIONAL HEPARAN SULFATE N-DEACETYLASE_N-SULFOTRANSFERASE"/>
    <property type="match status" value="1"/>
</dbReference>
<sequence length="323" mass="35440">MMLSLSLVVVARASSCEIGPGRPDVLIVGAVKAGTTALFGALSRGRKEVYYFNNDDRYERGVDFYADQLRCGDVDATPLYLVHPVALQRAALDVPWATWIVLVREPVDRAFSHYNMLLRFAANERRRKGATGPDDSEFEEVIAPEVACYHATRAGFEDCVRTRVGGTFAELLPPEGKLKEFGALNGLLSQGMMAPQLERARAFGPAKLLAVSQRALYDDGSAVLRALLALLGREPTGAPLRRYESLSDHTHFDTHDGAGPFGGHRHRVNATTLARLDALFERPNRALARILFSCGTTTVVDATVGFRDHDAHWLPQCPDPPDL</sequence>
<evidence type="ECO:0000313" key="5">
    <source>
        <dbReference type="EMBL" id="KAJ8608206.1"/>
    </source>
</evidence>
<evidence type="ECO:0000256" key="2">
    <source>
        <dbReference type="PIRSR" id="PIRSR637359-1"/>
    </source>
</evidence>
<proteinExistence type="predicted"/>
<comment type="caution">
    <text evidence="5">The sequence shown here is derived from an EMBL/GenBank/DDBJ whole genome shotgun (WGS) entry which is preliminary data.</text>
</comment>
<protein>
    <recommendedName>
        <fullName evidence="7">Sulfotransferase</fullName>
    </recommendedName>
</protein>
<keyword evidence="1" id="KW-0808">Transferase</keyword>
<dbReference type="InterPro" id="IPR037359">
    <property type="entry name" value="NST/OST"/>
</dbReference>
<evidence type="ECO:0000313" key="6">
    <source>
        <dbReference type="Proteomes" id="UP001230188"/>
    </source>
</evidence>
<name>A0AAD7UJW0_9STRA</name>
<evidence type="ECO:0000256" key="3">
    <source>
        <dbReference type="PIRSR" id="PIRSR637359-2"/>
    </source>
</evidence>
<dbReference type="InterPro" id="IPR027417">
    <property type="entry name" value="P-loop_NTPase"/>
</dbReference>
<keyword evidence="4" id="KW-0732">Signal</keyword>
<dbReference type="PANTHER" id="PTHR10605">
    <property type="entry name" value="HEPARAN SULFATE SULFOTRANSFERASE"/>
    <property type="match status" value="1"/>
</dbReference>
<evidence type="ECO:0000256" key="4">
    <source>
        <dbReference type="SAM" id="SignalP"/>
    </source>
</evidence>
<evidence type="ECO:0008006" key="7">
    <source>
        <dbReference type="Google" id="ProtNLM"/>
    </source>
</evidence>
<feature type="binding site" evidence="3">
    <location>
        <position position="112"/>
    </location>
    <ligand>
        <name>3'-phosphoadenylyl sulfate</name>
        <dbReference type="ChEBI" id="CHEBI:58339"/>
    </ligand>
</feature>
<dbReference type="Proteomes" id="UP001230188">
    <property type="component" value="Unassembled WGS sequence"/>
</dbReference>
<keyword evidence="6" id="KW-1185">Reference proteome</keyword>
<feature type="active site" description="For sulfotransferase activity" evidence="2">
    <location>
        <position position="32"/>
    </location>
</feature>
<feature type="binding site" evidence="3">
    <location>
        <position position="104"/>
    </location>
    <ligand>
        <name>3'-phosphoadenylyl sulfate</name>
        <dbReference type="ChEBI" id="CHEBI:58339"/>
    </ligand>
</feature>
<evidence type="ECO:0000256" key="1">
    <source>
        <dbReference type="ARBA" id="ARBA00022679"/>
    </source>
</evidence>
<reference evidence="5" key="1">
    <citation type="submission" date="2023-01" db="EMBL/GenBank/DDBJ databases">
        <title>Metagenome sequencing of chrysophaentin producing Chrysophaeum taylorii.</title>
        <authorList>
            <person name="Davison J."/>
            <person name="Bewley C."/>
        </authorList>
    </citation>
    <scope>NUCLEOTIDE SEQUENCE</scope>
    <source>
        <strain evidence="5">NIES-1699</strain>
    </source>
</reference>
<organism evidence="5 6">
    <name type="scientific">Chrysophaeum taylorii</name>
    <dbReference type="NCBI Taxonomy" id="2483200"/>
    <lineage>
        <taxon>Eukaryota</taxon>
        <taxon>Sar</taxon>
        <taxon>Stramenopiles</taxon>
        <taxon>Ochrophyta</taxon>
        <taxon>Pelagophyceae</taxon>
        <taxon>Pelagomonadales</taxon>
        <taxon>Pelagomonadaceae</taxon>
        <taxon>Chrysophaeum</taxon>
    </lineage>
</organism>
<dbReference type="AlphaFoldDB" id="A0AAD7UJW0"/>
<dbReference type="Gene3D" id="3.40.50.300">
    <property type="entry name" value="P-loop containing nucleotide triphosphate hydrolases"/>
    <property type="match status" value="1"/>
</dbReference>
<dbReference type="GO" id="GO:0008146">
    <property type="term" value="F:sulfotransferase activity"/>
    <property type="evidence" value="ECO:0007669"/>
    <property type="project" value="InterPro"/>
</dbReference>
<gene>
    <name evidence="5" type="ORF">CTAYLR_010398</name>
</gene>
<feature type="signal peptide" evidence="4">
    <location>
        <begin position="1"/>
        <end position="15"/>
    </location>
</feature>
<accession>A0AAD7UJW0</accession>
<dbReference type="EMBL" id="JAQMWT010000180">
    <property type="protein sequence ID" value="KAJ8608206.1"/>
    <property type="molecule type" value="Genomic_DNA"/>
</dbReference>
<feature type="chain" id="PRO_5042188872" description="Sulfotransferase" evidence="4">
    <location>
        <begin position="16"/>
        <end position="323"/>
    </location>
</feature>